<dbReference type="RefSeq" id="WP_078694174.1">
    <property type="nucleotide sequence ID" value="NZ_FUWX01000012.1"/>
</dbReference>
<dbReference type="STRING" id="180163.SAMN02745174_01704"/>
<accession>A0A1T4NXW4</accession>
<feature type="DNA-binding region" description="H-T-H motif" evidence="2">
    <location>
        <begin position="29"/>
        <end position="48"/>
    </location>
</feature>
<feature type="domain" description="HTH tetR-type" evidence="3">
    <location>
        <begin position="6"/>
        <end position="66"/>
    </location>
</feature>
<evidence type="ECO:0000259" key="3">
    <source>
        <dbReference type="PROSITE" id="PS50977"/>
    </source>
</evidence>
<evidence type="ECO:0000256" key="2">
    <source>
        <dbReference type="PROSITE-ProRule" id="PRU00335"/>
    </source>
</evidence>
<dbReference type="GO" id="GO:0003677">
    <property type="term" value="F:DNA binding"/>
    <property type="evidence" value="ECO:0007669"/>
    <property type="project" value="UniProtKB-UniRule"/>
</dbReference>
<dbReference type="OrthoDB" id="66596at2"/>
<reference evidence="4 5" key="1">
    <citation type="submission" date="2017-02" db="EMBL/GenBank/DDBJ databases">
        <authorList>
            <person name="Peterson S.W."/>
        </authorList>
    </citation>
    <scope>NUCLEOTIDE SEQUENCE [LARGE SCALE GENOMIC DNA]</scope>
    <source>
        <strain evidence="4 5">ATCC 700028</strain>
    </source>
</reference>
<proteinExistence type="predicted"/>
<protein>
    <submittedName>
        <fullName evidence="4">Transcriptional regulator, TetR family</fullName>
    </submittedName>
</protein>
<sequence>MARKPNFTKDEILDCAYDILLESSLKEVTARTVAKRLNASTISIYSAFSSMGDLKNALAKRAKNKLFEYTKINNTDMEILDIGMGVCLFARDEKELFRTIFLRESMPKDFIDEVLEDFKKLIYTSFKNTPMGPELSEKTINWIMKKGWLFTQGFATLICTGFYDNPSDDEIKKELVEMGTILIKEALNNGGN</sequence>
<dbReference type="EMBL" id="FUWX01000012">
    <property type="protein sequence ID" value="SJZ83887.1"/>
    <property type="molecule type" value="Genomic_DNA"/>
</dbReference>
<name>A0A1T4NXW4_9FUSO</name>
<dbReference type="Gene3D" id="1.10.357.10">
    <property type="entry name" value="Tetracycline Repressor, domain 2"/>
    <property type="match status" value="1"/>
</dbReference>
<evidence type="ECO:0000313" key="5">
    <source>
        <dbReference type="Proteomes" id="UP000191153"/>
    </source>
</evidence>
<evidence type="ECO:0000256" key="1">
    <source>
        <dbReference type="ARBA" id="ARBA00023125"/>
    </source>
</evidence>
<organism evidence="4 5">
    <name type="scientific">Cetobacterium ceti</name>
    <dbReference type="NCBI Taxonomy" id="180163"/>
    <lineage>
        <taxon>Bacteria</taxon>
        <taxon>Fusobacteriati</taxon>
        <taxon>Fusobacteriota</taxon>
        <taxon>Fusobacteriia</taxon>
        <taxon>Fusobacteriales</taxon>
        <taxon>Fusobacteriaceae</taxon>
        <taxon>Cetobacterium</taxon>
    </lineage>
</organism>
<keyword evidence="5" id="KW-1185">Reference proteome</keyword>
<keyword evidence="1 2" id="KW-0238">DNA-binding</keyword>
<dbReference type="AlphaFoldDB" id="A0A1T4NXW4"/>
<dbReference type="Proteomes" id="UP000191153">
    <property type="component" value="Unassembled WGS sequence"/>
</dbReference>
<dbReference type="SUPFAM" id="SSF46689">
    <property type="entry name" value="Homeodomain-like"/>
    <property type="match status" value="1"/>
</dbReference>
<dbReference type="InterPro" id="IPR009057">
    <property type="entry name" value="Homeodomain-like_sf"/>
</dbReference>
<evidence type="ECO:0000313" key="4">
    <source>
        <dbReference type="EMBL" id="SJZ83887.1"/>
    </source>
</evidence>
<dbReference type="PROSITE" id="PS50977">
    <property type="entry name" value="HTH_TETR_2"/>
    <property type="match status" value="1"/>
</dbReference>
<dbReference type="InterPro" id="IPR001647">
    <property type="entry name" value="HTH_TetR"/>
</dbReference>
<gene>
    <name evidence="4" type="ORF">SAMN02745174_01704</name>
</gene>